<dbReference type="Gene3D" id="3.40.50.1000">
    <property type="entry name" value="HAD superfamily/HAD-like"/>
    <property type="match status" value="1"/>
</dbReference>
<evidence type="ECO:0000256" key="2">
    <source>
        <dbReference type="ARBA" id="ARBA00022692"/>
    </source>
</evidence>
<dbReference type="GeneID" id="25733806"/>
<dbReference type="GO" id="GO:0012505">
    <property type="term" value="C:endomembrane system"/>
    <property type="evidence" value="ECO:0007669"/>
    <property type="project" value="UniProtKB-SubCell"/>
</dbReference>
<organism evidence="9 10">
    <name type="scientific">Monoraphidium neglectum</name>
    <dbReference type="NCBI Taxonomy" id="145388"/>
    <lineage>
        <taxon>Eukaryota</taxon>
        <taxon>Viridiplantae</taxon>
        <taxon>Chlorophyta</taxon>
        <taxon>core chlorophytes</taxon>
        <taxon>Chlorophyceae</taxon>
        <taxon>CS clade</taxon>
        <taxon>Sphaeropleales</taxon>
        <taxon>Selenastraceae</taxon>
        <taxon>Monoraphidium</taxon>
    </lineage>
</organism>
<dbReference type="InterPro" id="IPR036412">
    <property type="entry name" value="HAD-like_sf"/>
</dbReference>
<sequence>MGIAGTEVAKEAADIVIMDDNFSSIVKARQKAPQSKAGLPQPLIAEAAAWPPVGAAAHGCEPGSLGHLIAIRPPNPAHRHRHLRFTPSPATNRSVLWGRSVFNSIRKFLQFQLTVNFVALVVAFVGAVAGGRIPLNVLQLLWVNLIMDTMGALALATEDPNPDLLNDKPYGREEPLITGKMWKHILVQGFYQLFWLFFFMYALPVLPWPRYWLTDTCTLISNGPILEPSPTYCIDRLSAPDAADGLGFSRPKAAAYCAALTSCNLPCGGPGARASAACAAAIAGVGGPSFAPGTVPGNEKEALCGLGSGGCPAYSEYRAVEQFWESRHEKQTEEEFKRADSLLFNAFIFSQTPAEAARACHHAPVRPVHATPP</sequence>
<keyword evidence="2 7" id="KW-0812">Transmembrane</keyword>
<dbReference type="PANTHER" id="PTHR24093">
    <property type="entry name" value="CATION TRANSPORTING ATPASE"/>
    <property type="match status" value="1"/>
</dbReference>
<dbReference type="PANTHER" id="PTHR24093:SF369">
    <property type="entry name" value="CALCIUM-TRANSPORTING ATPASE"/>
    <property type="match status" value="1"/>
</dbReference>
<evidence type="ECO:0000259" key="8">
    <source>
        <dbReference type="Pfam" id="PF00689"/>
    </source>
</evidence>
<evidence type="ECO:0000256" key="3">
    <source>
        <dbReference type="ARBA" id="ARBA00022723"/>
    </source>
</evidence>
<evidence type="ECO:0000256" key="6">
    <source>
        <dbReference type="ARBA" id="ARBA00023136"/>
    </source>
</evidence>
<feature type="transmembrane region" description="Helical" evidence="7">
    <location>
        <begin position="113"/>
        <end position="135"/>
    </location>
</feature>
<proteinExistence type="predicted"/>
<accession>A0A0D2IV91</accession>
<feature type="transmembrane region" description="Helical" evidence="7">
    <location>
        <begin position="185"/>
        <end position="203"/>
    </location>
</feature>
<dbReference type="Gene3D" id="1.20.1110.10">
    <property type="entry name" value="Calcium-transporting ATPase, transmembrane domain"/>
    <property type="match status" value="1"/>
</dbReference>
<keyword evidence="10" id="KW-1185">Reference proteome</keyword>
<dbReference type="InterPro" id="IPR023214">
    <property type="entry name" value="HAD_sf"/>
</dbReference>
<reference evidence="9 10" key="1">
    <citation type="journal article" date="2013" name="BMC Genomics">
        <title>Reconstruction of the lipid metabolism for the microalga Monoraphidium neglectum from its genome sequence reveals characteristics suitable for biofuel production.</title>
        <authorList>
            <person name="Bogen C."/>
            <person name="Al-Dilaimi A."/>
            <person name="Albersmeier A."/>
            <person name="Wichmann J."/>
            <person name="Grundmann M."/>
            <person name="Rupp O."/>
            <person name="Lauersen K.J."/>
            <person name="Blifernez-Klassen O."/>
            <person name="Kalinowski J."/>
            <person name="Goesmann A."/>
            <person name="Mussgnug J.H."/>
            <person name="Kruse O."/>
        </authorList>
    </citation>
    <scope>NUCLEOTIDE SEQUENCE [LARGE SCALE GENOMIC DNA]</scope>
    <source>
        <strain evidence="9 10">SAG 48.87</strain>
    </source>
</reference>
<dbReference type="OrthoDB" id="3352408at2759"/>
<name>A0A0D2IV91_9CHLO</name>
<keyword evidence="9" id="KW-0378">Hydrolase</keyword>
<dbReference type="SUPFAM" id="SSF81665">
    <property type="entry name" value="Calcium ATPase, transmembrane domain M"/>
    <property type="match status" value="1"/>
</dbReference>
<keyword evidence="5 7" id="KW-1133">Transmembrane helix</keyword>
<gene>
    <name evidence="9" type="ORF">MNEG_16081</name>
</gene>
<evidence type="ECO:0000256" key="5">
    <source>
        <dbReference type="ARBA" id="ARBA00022989"/>
    </source>
</evidence>
<dbReference type="InterPro" id="IPR006068">
    <property type="entry name" value="ATPase_P-typ_cation-transptr_C"/>
</dbReference>
<dbReference type="Proteomes" id="UP000054498">
    <property type="component" value="Unassembled WGS sequence"/>
</dbReference>
<dbReference type="Pfam" id="PF00689">
    <property type="entry name" value="Cation_ATPase_C"/>
    <property type="match status" value="1"/>
</dbReference>
<dbReference type="STRING" id="145388.A0A0D2IV91"/>
<dbReference type="InterPro" id="IPR023298">
    <property type="entry name" value="ATPase_P-typ_TM_dom_sf"/>
</dbReference>
<keyword evidence="6 7" id="KW-0472">Membrane</keyword>
<keyword evidence="3" id="KW-0479">Metal-binding</keyword>
<dbReference type="AlphaFoldDB" id="A0A0D2IV91"/>
<evidence type="ECO:0000313" key="10">
    <source>
        <dbReference type="Proteomes" id="UP000054498"/>
    </source>
</evidence>
<dbReference type="GO" id="GO:0005388">
    <property type="term" value="F:P-type calcium transporter activity"/>
    <property type="evidence" value="ECO:0007669"/>
    <property type="project" value="TreeGrafter"/>
</dbReference>
<evidence type="ECO:0000313" key="9">
    <source>
        <dbReference type="EMBL" id="KIY91882.1"/>
    </source>
</evidence>
<feature type="domain" description="Cation-transporting P-type ATPase C-terminal" evidence="8">
    <location>
        <begin position="133"/>
        <end position="203"/>
    </location>
</feature>
<dbReference type="GO" id="GO:0046872">
    <property type="term" value="F:metal ion binding"/>
    <property type="evidence" value="ECO:0007669"/>
    <property type="project" value="UniProtKB-KW"/>
</dbReference>
<dbReference type="EC" id="3.6.3.8" evidence="9"/>
<evidence type="ECO:0000256" key="1">
    <source>
        <dbReference type="ARBA" id="ARBA00004127"/>
    </source>
</evidence>
<comment type="subcellular location">
    <subcellularLocation>
        <location evidence="1">Endomembrane system</location>
        <topology evidence="1">Multi-pass membrane protein</topology>
    </subcellularLocation>
</comment>
<evidence type="ECO:0000256" key="7">
    <source>
        <dbReference type="SAM" id="Phobius"/>
    </source>
</evidence>
<evidence type="ECO:0000256" key="4">
    <source>
        <dbReference type="ARBA" id="ARBA00022842"/>
    </source>
</evidence>
<dbReference type="GO" id="GO:0005886">
    <property type="term" value="C:plasma membrane"/>
    <property type="evidence" value="ECO:0007669"/>
    <property type="project" value="TreeGrafter"/>
</dbReference>
<dbReference type="EMBL" id="KK106174">
    <property type="protein sequence ID" value="KIY91882.1"/>
    <property type="molecule type" value="Genomic_DNA"/>
</dbReference>
<dbReference type="GO" id="GO:0016787">
    <property type="term" value="F:hydrolase activity"/>
    <property type="evidence" value="ECO:0007669"/>
    <property type="project" value="UniProtKB-KW"/>
</dbReference>
<dbReference type="SUPFAM" id="SSF56784">
    <property type="entry name" value="HAD-like"/>
    <property type="match status" value="1"/>
</dbReference>
<protein>
    <submittedName>
        <fullName evidence="9">Ca2+ transporting ATPase, plasma membrane</fullName>
        <ecNumber evidence="9">3.6.3.8</ecNumber>
    </submittedName>
</protein>
<dbReference type="RefSeq" id="XP_013890902.1">
    <property type="nucleotide sequence ID" value="XM_014035448.1"/>
</dbReference>
<keyword evidence="4" id="KW-0460">Magnesium</keyword>
<dbReference type="KEGG" id="mng:MNEG_16081"/>